<protein>
    <recommendedName>
        <fullName evidence="3">Receptor-type tyrosine-protein phosphatase eta</fullName>
    </recommendedName>
</protein>
<feature type="non-terminal residue" evidence="1">
    <location>
        <position position="76"/>
    </location>
</feature>
<evidence type="ECO:0008006" key="3">
    <source>
        <dbReference type="Google" id="ProtNLM"/>
    </source>
</evidence>
<sequence length="76" mass="8665">GGITQNDIKTYVTATTVSFNWTTMTKEFSVSVSLNDTSQIMKNPSGFFVWRNLTPATVYTFTFIFEQLHLEFINVS</sequence>
<proteinExistence type="predicted"/>
<dbReference type="AlphaFoldDB" id="A0A091HEE1"/>
<accession>A0A091HEE1</accession>
<feature type="non-terminal residue" evidence="1">
    <location>
        <position position="1"/>
    </location>
</feature>
<gene>
    <name evidence="1" type="ORF">N320_00619</name>
</gene>
<reference evidence="1 2" key="1">
    <citation type="submission" date="2014-04" db="EMBL/GenBank/DDBJ databases">
        <title>Genome evolution of avian class.</title>
        <authorList>
            <person name="Zhang G."/>
            <person name="Li C."/>
        </authorList>
    </citation>
    <scope>NUCLEOTIDE SEQUENCE [LARGE SCALE GENOMIC DNA]</scope>
    <source>
        <strain evidence="1">BGI_N320</strain>
    </source>
</reference>
<keyword evidence="2" id="KW-1185">Reference proteome</keyword>
<dbReference type="EMBL" id="KL531840">
    <property type="protein sequence ID" value="KFO93050.1"/>
    <property type="molecule type" value="Genomic_DNA"/>
</dbReference>
<organism evidence="1 2">
    <name type="scientific">Buceros rhinoceros silvestris</name>
    <dbReference type="NCBI Taxonomy" id="175836"/>
    <lineage>
        <taxon>Eukaryota</taxon>
        <taxon>Metazoa</taxon>
        <taxon>Chordata</taxon>
        <taxon>Craniata</taxon>
        <taxon>Vertebrata</taxon>
        <taxon>Euteleostomi</taxon>
        <taxon>Archelosauria</taxon>
        <taxon>Archosauria</taxon>
        <taxon>Dinosauria</taxon>
        <taxon>Saurischia</taxon>
        <taxon>Theropoda</taxon>
        <taxon>Coelurosauria</taxon>
        <taxon>Aves</taxon>
        <taxon>Neognathae</taxon>
        <taxon>Neoaves</taxon>
        <taxon>Telluraves</taxon>
        <taxon>Coraciimorphae</taxon>
        <taxon>Bucerotiformes</taxon>
        <taxon>Bucerotidae</taxon>
        <taxon>Buceros</taxon>
    </lineage>
</organism>
<evidence type="ECO:0000313" key="2">
    <source>
        <dbReference type="Proteomes" id="UP000054064"/>
    </source>
</evidence>
<evidence type="ECO:0000313" key="1">
    <source>
        <dbReference type="EMBL" id="KFO93050.1"/>
    </source>
</evidence>
<dbReference type="Proteomes" id="UP000054064">
    <property type="component" value="Unassembled WGS sequence"/>
</dbReference>
<name>A0A091HEE1_BUCRH</name>